<protein>
    <submittedName>
        <fullName evidence="2">Uncharacterized protein</fullName>
    </submittedName>
</protein>
<name>S9QQ47_CYSF2</name>
<dbReference type="AlphaFoldDB" id="S9QQ47"/>
<feature type="chain" id="PRO_5004568177" evidence="1">
    <location>
        <begin position="21"/>
        <end position="237"/>
    </location>
</feature>
<feature type="signal peptide" evidence="1">
    <location>
        <begin position="1"/>
        <end position="20"/>
    </location>
</feature>
<evidence type="ECO:0000256" key="1">
    <source>
        <dbReference type="SAM" id="SignalP"/>
    </source>
</evidence>
<accession>S9QQ47</accession>
<evidence type="ECO:0000313" key="2">
    <source>
        <dbReference type="EMBL" id="EPX58718.1"/>
    </source>
</evidence>
<sequence length="237" mass="26928">MRFPYWSMALSFFLPLSVLANEDPLTELLPRLAAAEQAREQRRQGRTTLATTVWEELDDEGKTKSRLESVERNEWREGKRASTVVRATQDGQDITEKVREQRAKEEKARAESKEKQFQLDYLPFSPREQGRYRFEVKGPDSRRPNLLRIAFAPKEGSKCPDGLVGEALVDGSRGELLRISTRPTQLPKLADKVDITLDFDASGAQGRELTRILATGEGGVLFIRRRVRSTTTFSYAP</sequence>
<evidence type="ECO:0000313" key="3">
    <source>
        <dbReference type="Proteomes" id="UP000011682"/>
    </source>
</evidence>
<organism evidence="2 3">
    <name type="scientific">Cystobacter fuscus (strain ATCC 25194 / DSM 2262 / NBRC 100088 / M29)</name>
    <dbReference type="NCBI Taxonomy" id="1242864"/>
    <lineage>
        <taxon>Bacteria</taxon>
        <taxon>Pseudomonadati</taxon>
        <taxon>Myxococcota</taxon>
        <taxon>Myxococcia</taxon>
        <taxon>Myxococcales</taxon>
        <taxon>Cystobacterineae</taxon>
        <taxon>Archangiaceae</taxon>
        <taxon>Cystobacter</taxon>
    </lineage>
</organism>
<dbReference type="RefSeq" id="WP_002629581.1">
    <property type="nucleotide sequence ID" value="NZ_ANAH02000022.1"/>
</dbReference>
<proteinExistence type="predicted"/>
<dbReference type="EMBL" id="ANAH02000022">
    <property type="protein sequence ID" value="EPX58718.1"/>
    <property type="molecule type" value="Genomic_DNA"/>
</dbReference>
<keyword evidence="1" id="KW-0732">Signal</keyword>
<gene>
    <name evidence="2" type="ORF">D187_003679</name>
</gene>
<keyword evidence="3" id="KW-1185">Reference proteome</keyword>
<dbReference type="Proteomes" id="UP000011682">
    <property type="component" value="Unassembled WGS sequence"/>
</dbReference>
<comment type="caution">
    <text evidence="2">The sequence shown here is derived from an EMBL/GenBank/DDBJ whole genome shotgun (WGS) entry which is preliminary data.</text>
</comment>
<reference evidence="2" key="1">
    <citation type="submission" date="2013-05" db="EMBL/GenBank/DDBJ databases">
        <title>Genome assembly of Cystobacter fuscus DSM 2262.</title>
        <authorList>
            <person name="Sharma G."/>
            <person name="Khatri I."/>
            <person name="Kaur C."/>
            <person name="Mayilraj S."/>
            <person name="Subramanian S."/>
        </authorList>
    </citation>
    <scope>NUCLEOTIDE SEQUENCE [LARGE SCALE GENOMIC DNA]</scope>
    <source>
        <strain evidence="2">DSM 2262</strain>
    </source>
</reference>